<sequence>MLSIVLSVLALVGTAASITWQVVSWHLTGPRLKVSATWGVAGRRDRPDLPALYLMIEVANIGRAETTIHTLGYLTPDNSQLVELQCALQGQVLPRRLAPGDALTFFYDLERMQHSLRHNDIHGELRPYVRSGHGRRVGRSRYTAAEVVKLER</sequence>
<dbReference type="OrthoDB" id="131729at85009"/>
<proteinExistence type="predicted"/>
<protein>
    <submittedName>
        <fullName evidence="1">Uncharacterized protein</fullName>
    </submittedName>
</protein>
<name>A0A516PXC2_9ACTN</name>
<dbReference type="AlphaFoldDB" id="A0A516PXC2"/>
<reference evidence="1 2" key="1">
    <citation type="submission" date="2019-07" db="EMBL/GenBank/DDBJ databases">
        <title>Microlunatus dokdonensis sp. nov. isolated from the rhizospheric soil of the wild plant Elymus tsukushiensis.</title>
        <authorList>
            <person name="Ghim S.-Y."/>
            <person name="Hwang Y.-J."/>
            <person name="Son J.-S."/>
            <person name="Shin J.-H."/>
        </authorList>
    </citation>
    <scope>NUCLEOTIDE SEQUENCE [LARGE SCALE GENOMIC DNA]</scope>
    <source>
        <strain evidence="1 2">KUDC0627</strain>
    </source>
</reference>
<gene>
    <name evidence="1" type="ORF">FOE78_07815</name>
</gene>
<evidence type="ECO:0000313" key="1">
    <source>
        <dbReference type="EMBL" id="QDP95818.1"/>
    </source>
</evidence>
<dbReference type="EMBL" id="CP041692">
    <property type="protein sequence ID" value="QDP95818.1"/>
    <property type="molecule type" value="Genomic_DNA"/>
</dbReference>
<evidence type="ECO:0000313" key="2">
    <source>
        <dbReference type="Proteomes" id="UP000319263"/>
    </source>
</evidence>
<organism evidence="1 2">
    <name type="scientific">Microlunatus elymi</name>
    <dbReference type="NCBI Taxonomy" id="2596828"/>
    <lineage>
        <taxon>Bacteria</taxon>
        <taxon>Bacillati</taxon>
        <taxon>Actinomycetota</taxon>
        <taxon>Actinomycetes</taxon>
        <taxon>Propionibacteriales</taxon>
        <taxon>Propionibacteriaceae</taxon>
        <taxon>Microlunatus</taxon>
    </lineage>
</organism>
<dbReference type="RefSeq" id="WP_143985785.1">
    <property type="nucleotide sequence ID" value="NZ_CP041692.1"/>
</dbReference>
<dbReference type="Proteomes" id="UP000319263">
    <property type="component" value="Chromosome"/>
</dbReference>
<dbReference type="KEGG" id="mik:FOE78_07815"/>
<keyword evidence="2" id="KW-1185">Reference proteome</keyword>
<accession>A0A516PXC2</accession>